<dbReference type="EMBL" id="AP017424">
    <property type="protein sequence ID" value="BAU87389.1"/>
    <property type="molecule type" value="Genomic_DNA"/>
</dbReference>
<name>A0A160P6D2_STRLU</name>
<evidence type="ECO:0000256" key="1">
    <source>
        <dbReference type="SAM" id="MobiDB-lite"/>
    </source>
</evidence>
<dbReference type="KEGG" id="slau:SLA_6523"/>
<protein>
    <submittedName>
        <fullName evidence="2">Threonine aldolase</fullName>
    </submittedName>
</protein>
<evidence type="ECO:0000313" key="2">
    <source>
        <dbReference type="EMBL" id="BAU87389.1"/>
    </source>
</evidence>
<sequence>MCFHSARLDAHLTDSLRLSSTRQANTLFRHPLRQVPVELPTEGYTFHRDRWPPGRNRSDGLLGPVLV</sequence>
<feature type="region of interest" description="Disordered" evidence="1">
    <location>
        <begin position="46"/>
        <end position="67"/>
    </location>
</feature>
<dbReference type="AlphaFoldDB" id="A0A160P6D2"/>
<accession>A0A160P6D2</accession>
<feature type="compositionally biased region" description="Basic and acidic residues" evidence="1">
    <location>
        <begin position="46"/>
        <end position="58"/>
    </location>
</feature>
<proteinExistence type="predicted"/>
<gene>
    <name evidence="2" type="ORF">SLA_6523</name>
</gene>
<reference evidence="2 3" key="1">
    <citation type="journal article" date="2016" name="Genome Announc.">
        <title>Complete Genome Sequence of Thiostrepton-Producing Streptomyces laurentii ATCC 31255.</title>
        <authorList>
            <person name="Doi K."/>
            <person name="Fujino Y."/>
            <person name="Nagayoshi Y."/>
            <person name="Ohshima T."/>
            <person name="Ogata S."/>
        </authorList>
    </citation>
    <scope>NUCLEOTIDE SEQUENCE [LARGE SCALE GENOMIC DNA]</scope>
    <source>
        <strain evidence="2 3">ATCC 31255</strain>
    </source>
</reference>
<keyword evidence="3" id="KW-1185">Reference proteome</keyword>
<organism evidence="2 3">
    <name type="scientific">Streptomyces laurentii</name>
    <dbReference type="NCBI Taxonomy" id="39478"/>
    <lineage>
        <taxon>Bacteria</taxon>
        <taxon>Bacillati</taxon>
        <taxon>Actinomycetota</taxon>
        <taxon>Actinomycetes</taxon>
        <taxon>Kitasatosporales</taxon>
        <taxon>Streptomycetaceae</taxon>
        <taxon>Streptomyces</taxon>
    </lineage>
</organism>
<evidence type="ECO:0000313" key="3">
    <source>
        <dbReference type="Proteomes" id="UP000217676"/>
    </source>
</evidence>
<dbReference type="Proteomes" id="UP000217676">
    <property type="component" value="Chromosome"/>
</dbReference>